<dbReference type="Proteomes" id="UP000250369">
    <property type="component" value="Unassembled WGS sequence"/>
</dbReference>
<evidence type="ECO:0000256" key="4">
    <source>
        <dbReference type="ARBA" id="ARBA00022729"/>
    </source>
</evidence>
<dbReference type="InterPro" id="IPR002491">
    <property type="entry name" value="ABC_transptr_periplasmic_BD"/>
</dbReference>
<evidence type="ECO:0000256" key="5">
    <source>
        <dbReference type="SAM" id="MobiDB-lite"/>
    </source>
</evidence>
<dbReference type="InterPro" id="IPR051313">
    <property type="entry name" value="Bact_iron-sidero_bind"/>
</dbReference>
<dbReference type="AlphaFoldDB" id="A0A329M6C6"/>
<protein>
    <submittedName>
        <fullName evidence="7">Iron(3+)-hydroxamate-binding protein fhuD</fullName>
    </submittedName>
</protein>
<dbReference type="SUPFAM" id="SSF53807">
    <property type="entry name" value="Helical backbone' metal receptor"/>
    <property type="match status" value="1"/>
</dbReference>
<dbReference type="PROSITE" id="PS50983">
    <property type="entry name" value="FE_B12_PBP"/>
    <property type="match status" value="1"/>
</dbReference>
<keyword evidence="3" id="KW-0813">Transport</keyword>
<feature type="domain" description="Fe/B12 periplasmic-binding" evidence="6">
    <location>
        <begin position="65"/>
        <end position="321"/>
    </location>
</feature>
<dbReference type="GO" id="GO:1901678">
    <property type="term" value="P:iron coordination entity transport"/>
    <property type="evidence" value="ECO:0007669"/>
    <property type="project" value="UniProtKB-ARBA"/>
</dbReference>
<comment type="subcellular location">
    <subcellularLocation>
        <location evidence="1">Cell envelope</location>
    </subcellularLocation>
</comment>
<dbReference type="PANTHER" id="PTHR30532">
    <property type="entry name" value="IRON III DICITRATE-BINDING PERIPLASMIC PROTEIN"/>
    <property type="match status" value="1"/>
</dbReference>
<proteinExistence type="inferred from homology"/>
<name>A0A329M6C6_9BACL</name>
<evidence type="ECO:0000313" key="7">
    <source>
        <dbReference type="EMBL" id="RAV15370.1"/>
    </source>
</evidence>
<sequence>MMMIMMIVVVAAACGKAPAPETKPSASVQPSSSAQASAKPADNANETISYTAENGVVKLKKNPQRVVVLESWYVGFFLAIGIKPLAVTQGAFDNPFFKGKLDGVENLGDGKSVEKILELNPDLIIAFDGNENLEKIQSIAPTVAVKYGKLNYKDQIVEFGKMTGKEDKAKEWVANWNKKIADYKPKVEAAVGSKTVSILNPYAKGLYVFGHNYGRGGEIIYDEFKLKAPPGAQKAAIDSKTGWASISLEKLPEYAGDFIFTSPWSGDTADPDTVYGSTIWKSLPAVKENRVFQVDPKAFTFNDPISLEAELDFIVEKLTQK</sequence>
<evidence type="ECO:0000256" key="3">
    <source>
        <dbReference type="ARBA" id="ARBA00022448"/>
    </source>
</evidence>
<dbReference type="Gene3D" id="3.40.50.1980">
    <property type="entry name" value="Nitrogenase molybdenum iron protein domain"/>
    <property type="match status" value="2"/>
</dbReference>
<dbReference type="EMBL" id="QMFB01000024">
    <property type="protein sequence ID" value="RAV15370.1"/>
    <property type="molecule type" value="Genomic_DNA"/>
</dbReference>
<evidence type="ECO:0000256" key="2">
    <source>
        <dbReference type="ARBA" id="ARBA00008814"/>
    </source>
</evidence>
<dbReference type="PANTHER" id="PTHR30532:SF26">
    <property type="entry name" value="IRON(3+)-HYDROXAMATE-BINDING PROTEIN FHUD"/>
    <property type="match status" value="1"/>
</dbReference>
<evidence type="ECO:0000259" key="6">
    <source>
        <dbReference type="PROSITE" id="PS50983"/>
    </source>
</evidence>
<evidence type="ECO:0000256" key="1">
    <source>
        <dbReference type="ARBA" id="ARBA00004196"/>
    </source>
</evidence>
<keyword evidence="8" id="KW-1185">Reference proteome</keyword>
<comment type="caution">
    <text evidence="7">The sequence shown here is derived from an EMBL/GenBank/DDBJ whole genome shotgun (WGS) entry which is preliminary data.</text>
</comment>
<comment type="similarity">
    <text evidence="2">Belongs to the bacterial solute-binding protein 8 family.</text>
</comment>
<evidence type="ECO:0000313" key="8">
    <source>
        <dbReference type="Proteomes" id="UP000250369"/>
    </source>
</evidence>
<reference evidence="7 8" key="1">
    <citation type="journal article" date="2009" name="Int. J. Syst. Evol. Microbiol.">
        <title>Paenibacillus contaminans sp. nov., isolated from a contaminated laboratory plate.</title>
        <authorList>
            <person name="Chou J.H."/>
            <person name="Lee J.H."/>
            <person name="Lin M.C."/>
            <person name="Chang P.S."/>
            <person name="Arun A.B."/>
            <person name="Young C.C."/>
            <person name="Chen W.M."/>
        </authorList>
    </citation>
    <scope>NUCLEOTIDE SEQUENCE [LARGE SCALE GENOMIC DNA]</scope>
    <source>
        <strain evidence="7 8">CKOBP-6</strain>
    </source>
</reference>
<dbReference type="OrthoDB" id="2241086at2"/>
<dbReference type="Pfam" id="PF01497">
    <property type="entry name" value="Peripla_BP_2"/>
    <property type="match status" value="1"/>
</dbReference>
<keyword evidence="4" id="KW-0732">Signal</keyword>
<feature type="compositionally biased region" description="Low complexity" evidence="5">
    <location>
        <begin position="23"/>
        <end position="41"/>
    </location>
</feature>
<feature type="region of interest" description="Disordered" evidence="5">
    <location>
        <begin position="20"/>
        <end position="43"/>
    </location>
</feature>
<accession>A0A329M6C6</accession>
<gene>
    <name evidence="7" type="ORF">DQG23_30405</name>
</gene>
<organism evidence="7 8">
    <name type="scientific">Paenibacillus contaminans</name>
    <dbReference type="NCBI Taxonomy" id="450362"/>
    <lineage>
        <taxon>Bacteria</taxon>
        <taxon>Bacillati</taxon>
        <taxon>Bacillota</taxon>
        <taxon>Bacilli</taxon>
        <taxon>Bacillales</taxon>
        <taxon>Paenibacillaceae</taxon>
        <taxon>Paenibacillus</taxon>
    </lineage>
</organism>
<dbReference type="GO" id="GO:0030288">
    <property type="term" value="C:outer membrane-bounded periplasmic space"/>
    <property type="evidence" value="ECO:0007669"/>
    <property type="project" value="TreeGrafter"/>
</dbReference>